<feature type="non-terminal residue" evidence="5">
    <location>
        <position position="124"/>
    </location>
</feature>
<keyword evidence="2" id="KW-0812">Transmembrane</keyword>
<comment type="caution">
    <text evidence="5">The sequence shown here is derived from an EMBL/GenBank/DDBJ whole genome shotgun (WGS) entry which is preliminary data.</text>
</comment>
<evidence type="ECO:0000256" key="1">
    <source>
        <dbReference type="ARBA" id="ARBA00004167"/>
    </source>
</evidence>
<proteinExistence type="predicted"/>
<organism evidence="5 6">
    <name type="scientific">Marinobacter adhaerens</name>
    <dbReference type="NCBI Taxonomy" id="1033846"/>
    <lineage>
        <taxon>Bacteria</taxon>
        <taxon>Pseudomonadati</taxon>
        <taxon>Pseudomonadota</taxon>
        <taxon>Gammaproteobacteria</taxon>
        <taxon>Pseudomonadales</taxon>
        <taxon>Marinobacteraceae</taxon>
        <taxon>Marinobacter</taxon>
    </lineage>
</organism>
<evidence type="ECO:0000256" key="2">
    <source>
        <dbReference type="ARBA" id="ARBA00022692"/>
    </source>
</evidence>
<dbReference type="PANTHER" id="PTHR36985:SF1">
    <property type="entry name" value="TRANSLOCATION AND ASSEMBLY MODULE SUBUNIT TAMB"/>
    <property type="match status" value="1"/>
</dbReference>
<accession>A0A352IZV7</accession>
<evidence type="ECO:0000313" key="5">
    <source>
        <dbReference type="EMBL" id="HBC36990.1"/>
    </source>
</evidence>
<dbReference type="GO" id="GO:0009306">
    <property type="term" value="P:protein secretion"/>
    <property type="evidence" value="ECO:0007669"/>
    <property type="project" value="TreeGrafter"/>
</dbReference>
<dbReference type="AlphaFoldDB" id="A0A352IZV7"/>
<evidence type="ECO:0000256" key="4">
    <source>
        <dbReference type="ARBA" id="ARBA00023136"/>
    </source>
</evidence>
<evidence type="ECO:0000256" key="3">
    <source>
        <dbReference type="ARBA" id="ARBA00022989"/>
    </source>
</evidence>
<evidence type="ECO:0000313" key="6">
    <source>
        <dbReference type="Proteomes" id="UP000263489"/>
    </source>
</evidence>
<keyword evidence="4" id="KW-0472">Membrane</keyword>
<dbReference type="GO" id="GO:0005886">
    <property type="term" value="C:plasma membrane"/>
    <property type="evidence" value="ECO:0007669"/>
    <property type="project" value="TreeGrafter"/>
</dbReference>
<dbReference type="PANTHER" id="PTHR36985">
    <property type="entry name" value="TRANSLOCATION AND ASSEMBLY MODULE SUBUNIT TAMB"/>
    <property type="match status" value="1"/>
</dbReference>
<sequence length="124" mass="13394">MVGLAVLILVPVLVVAAVLLALRSETGTAWVIEQVPGLQVENDRGSLFGRWQADHLQWRGYGVEVVVESPLVDWSPSCLFRKQLCIENLEAETLEVSQLPPADKAEGGSPITLPGVDLPLALNI</sequence>
<reference evidence="5 6" key="1">
    <citation type="journal article" date="2018" name="Nat. Biotechnol.">
        <title>A standardized bacterial taxonomy based on genome phylogeny substantially revises the tree of life.</title>
        <authorList>
            <person name="Parks D.H."/>
            <person name="Chuvochina M."/>
            <person name="Waite D.W."/>
            <person name="Rinke C."/>
            <person name="Skarshewski A."/>
            <person name="Chaumeil P.A."/>
            <person name="Hugenholtz P."/>
        </authorList>
    </citation>
    <scope>NUCLEOTIDE SEQUENCE [LARGE SCALE GENOMIC DNA]</scope>
    <source>
        <strain evidence="5">UBA9380</strain>
    </source>
</reference>
<dbReference type="GO" id="GO:0097347">
    <property type="term" value="C:TAM protein secretion complex"/>
    <property type="evidence" value="ECO:0007669"/>
    <property type="project" value="TreeGrafter"/>
</dbReference>
<comment type="subcellular location">
    <subcellularLocation>
        <location evidence="1">Membrane</location>
        <topology evidence="1">Single-pass membrane protein</topology>
    </subcellularLocation>
</comment>
<name>A0A352IZV7_9GAMM</name>
<dbReference type="EMBL" id="DNNA01000337">
    <property type="protein sequence ID" value="HBC36990.1"/>
    <property type="molecule type" value="Genomic_DNA"/>
</dbReference>
<dbReference type="Proteomes" id="UP000263489">
    <property type="component" value="Unassembled WGS sequence"/>
</dbReference>
<protein>
    <submittedName>
        <fullName evidence="5">Translocation/assembly module TamB</fullName>
    </submittedName>
</protein>
<keyword evidence="3" id="KW-1133">Transmembrane helix</keyword>
<gene>
    <name evidence="5" type="ORF">DC045_22335</name>
</gene>